<proteinExistence type="predicted"/>
<dbReference type="InterPro" id="IPR000953">
    <property type="entry name" value="Chromo/chromo_shadow_dom"/>
</dbReference>
<reference evidence="4" key="4">
    <citation type="submission" date="2025-09" db="UniProtKB">
        <authorList>
            <consortium name="Ensembl"/>
        </authorList>
    </citation>
    <scope>IDENTIFICATION</scope>
    <source>
        <strain evidence="4">HNI</strain>
    </source>
</reference>
<feature type="compositionally biased region" description="Low complexity" evidence="2">
    <location>
        <begin position="10"/>
        <end position="19"/>
    </location>
</feature>
<reference evidence="4" key="3">
    <citation type="submission" date="2025-08" db="UniProtKB">
        <authorList>
            <consortium name="Ensembl"/>
        </authorList>
    </citation>
    <scope>IDENTIFICATION</scope>
    <source>
        <strain evidence="4">HNI</strain>
    </source>
</reference>
<evidence type="ECO:0000313" key="4">
    <source>
        <dbReference type="Ensembl" id="ENSORLP00020034058.1"/>
    </source>
</evidence>
<organism evidence="4 5">
    <name type="scientific">Oryzias latipes</name>
    <name type="common">Japanese rice fish</name>
    <name type="synonym">Japanese killifish</name>
    <dbReference type="NCBI Taxonomy" id="8090"/>
    <lineage>
        <taxon>Eukaryota</taxon>
        <taxon>Metazoa</taxon>
        <taxon>Chordata</taxon>
        <taxon>Craniata</taxon>
        <taxon>Vertebrata</taxon>
        <taxon>Euteleostomi</taxon>
        <taxon>Actinopterygii</taxon>
        <taxon>Neopterygii</taxon>
        <taxon>Teleostei</taxon>
        <taxon>Neoteleostei</taxon>
        <taxon>Acanthomorphata</taxon>
        <taxon>Ovalentaria</taxon>
        <taxon>Atherinomorphae</taxon>
        <taxon>Beloniformes</taxon>
        <taxon>Adrianichthyidae</taxon>
        <taxon>Oryziinae</taxon>
        <taxon>Oryzias</taxon>
    </lineage>
</organism>
<evidence type="ECO:0000256" key="2">
    <source>
        <dbReference type="SAM" id="MobiDB-lite"/>
    </source>
</evidence>
<dbReference type="InterPro" id="IPR005162">
    <property type="entry name" value="Retrotrans_gag_dom"/>
</dbReference>
<reference key="1">
    <citation type="journal article" date="2007" name="Nature">
        <title>The medaka draft genome and insights into vertebrate genome evolution.</title>
        <authorList>
            <person name="Kasahara M."/>
            <person name="Naruse K."/>
            <person name="Sasaki S."/>
            <person name="Nakatani Y."/>
            <person name="Qu W."/>
            <person name="Ahsan B."/>
            <person name="Yamada T."/>
            <person name="Nagayasu Y."/>
            <person name="Doi K."/>
            <person name="Kasai Y."/>
            <person name="Jindo T."/>
            <person name="Kobayashi D."/>
            <person name="Shimada A."/>
            <person name="Toyoda A."/>
            <person name="Kuroki Y."/>
            <person name="Fujiyama A."/>
            <person name="Sasaki T."/>
            <person name="Shimizu A."/>
            <person name="Asakawa S."/>
            <person name="Shimizu N."/>
            <person name="Hashimoto S."/>
            <person name="Yang J."/>
            <person name="Lee Y."/>
            <person name="Matsushima K."/>
            <person name="Sugano S."/>
            <person name="Sakaizumi M."/>
            <person name="Narita T."/>
            <person name="Ohishi K."/>
            <person name="Haga S."/>
            <person name="Ohta F."/>
            <person name="Nomoto H."/>
            <person name="Nogata K."/>
            <person name="Morishita T."/>
            <person name="Endo T."/>
            <person name="Shin-I T."/>
            <person name="Takeda H."/>
            <person name="Morishita S."/>
            <person name="Kohara Y."/>
        </authorList>
    </citation>
    <scope>NUCLEOTIDE SEQUENCE [LARGE SCALE GENOMIC DNA]</scope>
    <source>
        <strain>Hd-rR</strain>
    </source>
</reference>
<sequence length="309" mass="33952">FSSSQLLTHASPSTAASPSGIKRTGQTPDPADPEDLRQTVSQQGIFLELLYSAISRITSVQEDLISRIKNTTQTIAKLTELQDRSAPVPTAISGNNATSASTLIPENVRQQPEPFFGDVSACGGFLLQCDLIFQQAPRYYQADLARISLIVNSLRSKALQWAQAFLAAHSITHLPFERFLGEFRLVFDQPRKQEEATRRLLSLKQGNRPVSEHLIDFRILAVEAGCPLCPPSTSPPPARTIDGAPAFTVSAVLDVRRRGRGVQFLVDWEGYGPEERSWISRSLILDHTLIDDFYAAHPGRRPGPPGGGR</sequence>
<dbReference type="InterPro" id="IPR023780">
    <property type="entry name" value="Chromo_domain"/>
</dbReference>
<dbReference type="PANTHER" id="PTHR15503">
    <property type="entry name" value="LDOC1 RELATED"/>
    <property type="match status" value="1"/>
</dbReference>
<dbReference type="InterPro" id="IPR032567">
    <property type="entry name" value="RTL1-rel"/>
</dbReference>
<dbReference type="InterPro" id="IPR016197">
    <property type="entry name" value="Chromo-like_dom_sf"/>
</dbReference>
<dbReference type="GO" id="GO:0005634">
    <property type="term" value="C:nucleus"/>
    <property type="evidence" value="ECO:0007669"/>
    <property type="project" value="UniProtKB-SubCell"/>
</dbReference>
<protein>
    <recommendedName>
        <fullName evidence="3">Chromo domain-containing protein</fullName>
    </recommendedName>
</protein>
<feature type="domain" description="Chromo" evidence="3">
    <location>
        <begin position="247"/>
        <end position="305"/>
    </location>
</feature>
<accession>A0A3P9MM79</accession>
<dbReference type="SMART" id="SM00298">
    <property type="entry name" value="CHROMO"/>
    <property type="match status" value="1"/>
</dbReference>
<feature type="region of interest" description="Disordered" evidence="2">
    <location>
        <begin position="1"/>
        <end position="36"/>
    </location>
</feature>
<dbReference type="SUPFAM" id="SSF54160">
    <property type="entry name" value="Chromo domain-like"/>
    <property type="match status" value="1"/>
</dbReference>
<dbReference type="AlphaFoldDB" id="A0A3P9MM79"/>
<dbReference type="PROSITE" id="PS50013">
    <property type="entry name" value="CHROMO_2"/>
    <property type="match status" value="1"/>
</dbReference>
<evidence type="ECO:0000259" key="3">
    <source>
        <dbReference type="PROSITE" id="PS50013"/>
    </source>
</evidence>
<comment type="subcellular location">
    <subcellularLocation>
        <location evidence="1">Nucleus</location>
    </subcellularLocation>
</comment>
<reference evidence="4 5" key="2">
    <citation type="submission" date="2017-04" db="EMBL/GenBank/DDBJ databases">
        <title>CpG methylation of centromeres and impact of large insertions on vertebrate speciation.</title>
        <authorList>
            <person name="Ichikawa K."/>
            <person name="Yoshimura J."/>
            <person name="Morishita S."/>
        </authorList>
    </citation>
    <scope>NUCLEOTIDE SEQUENCE</scope>
    <source>
        <strain evidence="4 5">HNI</strain>
    </source>
</reference>
<dbReference type="Pfam" id="PF00385">
    <property type="entry name" value="Chromo"/>
    <property type="match status" value="1"/>
</dbReference>
<dbReference type="Ensembl" id="ENSORLT00020035137.1">
    <property type="protein sequence ID" value="ENSORLP00020034058.1"/>
    <property type="gene ID" value="ENSORLG00020020361.1"/>
</dbReference>
<evidence type="ECO:0000256" key="1">
    <source>
        <dbReference type="ARBA" id="ARBA00004123"/>
    </source>
</evidence>
<dbReference type="PANTHER" id="PTHR15503:SF36">
    <property type="entry name" value="RETROTRANSPOSON GAG-LIKE PROTEIN 5"/>
    <property type="match status" value="1"/>
</dbReference>
<dbReference type="Proteomes" id="UP000265180">
    <property type="component" value="Chromosome 13"/>
</dbReference>
<dbReference type="Gene3D" id="2.40.50.40">
    <property type="match status" value="1"/>
</dbReference>
<name>A0A3P9MM79_ORYLA</name>
<dbReference type="Pfam" id="PF03732">
    <property type="entry name" value="Retrotrans_gag"/>
    <property type="match status" value="1"/>
</dbReference>
<evidence type="ECO:0000313" key="5">
    <source>
        <dbReference type="Proteomes" id="UP000265180"/>
    </source>
</evidence>